<dbReference type="SUPFAM" id="SSF57667">
    <property type="entry name" value="beta-beta-alpha zinc fingers"/>
    <property type="match status" value="5"/>
</dbReference>
<dbReference type="AlphaFoldDB" id="A0A8D9DTD4"/>
<feature type="domain" description="C2H2-type" evidence="6">
    <location>
        <begin position="15"/>
        <end position="38"/>
    </location>
</feature>
<evidence type="ECO:0000313" key="7">
    <source>
        <dbReference type="EMBL" id="CAG6728847.1"/>
    </source>
</evidence>
<dbReference type="GO" id="GO:0008270">
    <property type="term" value="F:zinc ion binding"/>
    <property type="evidence" value="ECO:0007669"/>
    <property type="project" value="UniProtKB-KW"/>
</dbReference>
<keyword evidence="2" id="KW-0677">Repeat</keyword>
<dbReference type="Pfam" id="PF00096">
    <property type="entry name" value="zf-C2H2"/>
    <property type="match status" value="5"/>
</dbReference>
<feature type="domain" description="C2H2-type" evidence="6">
    <location>
        <begin position="241"/>
        <end position="269"/>
    </location>
</feature>
<evidence type="ECO:0000259" key="6">
    <source>
        <dbReference type="PROSITE" id="PS50157"/>
    </source>
</evidence>
<dbReference type="EMBL" id="HBUF01377269">
    <property type="protein sequence ID" value="CAG6728847.1"/>
    <property type="molecule type" value="Transcribed_RNA"/>
</dbReference>
<evidence type="ECO:0000256" key="1">
    <source>
        <dbReference type="ARBA" id="ARBA00022723"/>
    </source>
</evidence>
<feature type="domain" description="C2H2-type" evidence="6">
    <location>
        <begin position="43"/>
        <end position="71"/>
    </location>
</feature>
<dbReference type="PANTHER" id="PTHR24379">
    <property type="entry name" value="KRAB AND ZINC FINGER DOMAIN-CONTAINING"/>
    <property type="match status" value="1"/>
</dbReference>
<dbReference type="Pfam" id="PF13894">
    <property type="entry name" value="zf-C2H2_4"/>
    <property type="match status" value="1"/>
</dbReference>
<dbReference type="PROSITE" id="PS00028">
    <property type="entry name" value="ZINC_FINGER_C2H2_1"/>
    <property type="match status" value="6"/>
</dbReference>
<feature type="domain" description="C2H2-type" evidence="6">
    <location>
        <begin position="213"/>
        <end position="240"/>
    </location>
</feature>
<protein>
    <submittedName>
        <fullName evidence="7">Zinc finger protein 557</fullName>
    </submittedName>
</protein>
<keyword evidence="3 5" id="KW-0863">Zinc-finger</keyword>
<evidence type="ECO:0000256" key="3">
    <source>
        <dbReference type="ARBA" id="ARBA00022771"/>
    </source>
</evidence>
<dbReference type="Gene3D" id="3.30.160.60">
    <property type="entry name" value="Classic Zinc Finger"/>
    <property type="match status" value="7"/>
</dbReference>
<organism evidence="7">
    <name type="scientific">Cacopsylla melanoneura</name>
    <dbReference type="NCBI Taxonomy" id="428564"/>
    <lineage>
        <taxon>Eukaryota</taxon>
        <taxon>Metazoa</taxon>
        <taxon>Ecdysozoa</taxon>
        <taxon>Arthropoda</taxon>
        <taxon>Hexapoda</taxon>
        <taxon>Insecta</taxon>
        <taxon>Pterygota</taxon>
        <taxon>Neoptera</taxon>
        <taxon>Paraneoptera</taxon>
        <taxon>Hemiptera</taxon>
        <taxon>Sternorrhyncha</taxon>
        <taxon>Psylloidea</taxon>
        <taxon>Psyllidae</taxon>
        <taxon>Psyllinae</taxon>
        <taxon>Cacopsylla</taxon>
    </lineage>
</organism>
<evidence type="ECO:0000256" key="4">
    <source>
        <dbReference type="ARBA" id="ARBA00022833"/>
    </source>
</evidence>
<dbReference type="FunFam" id="3.30.160.60:FF:000624">
    <property type="entry name" value="zinc finger protein 697"/>
    <property type="match status" value="1"/>
</dbReference>
<accession>A0A8D9DTD4</accession>
<dbReference type="InterPro" id="IPR013087">
    <property type="entry name" value="Znf_C2H2_type"/>
</dbReference>
<evidence type="ECO:0000256" key="2">
    <source>
        <dbReference type="ARBA" id="ARBA00022737"/>
    </source>
</evidence>
<reference evidence="7" key="1">
    <citation type="submission" date="2021-05" db="EMBL/GenBank/DDBJ databases">
        <authorList>
            <person name="Alioto T."/>
            <person name="Alioto T."/>
            <person name="Gomez Garrido J."/>
        </authorList>
    </citation>
    <scope>NUCLEOTIDE SEQUENCE</scope>
</reference>
<name>A0A8D9DTD4_9HEMI</name>
<evidence type="ECO:0000256" key="5">
    <source>
        <dbReference type="PROSITE-ProRule" id="PRU00042"/>
    </source>
</evidence>
<keyword evidence="1" id="KW-0479">Metal-binding</keyword>
<feature type="domain" description="C2H2-type" evidence="6">
    <location>
        <begin position="280"/>
        <end position="305"/>
    </location>
</feature>
<sequence>MTEEEWDVLCTSKCQICPKCNKTFASNRTMIRHIKSVHGIKNIPCEECGKTFTSEKYLHEHTKYVHKGIRSQYTVECHYCGVHKKSKKLLRAHISGHIGIPNYVCKKCGKSYSSAATLRIHTAEVHLLNSEKFKCDICDKEFVRKRNLNVHKNWVHGDEFHLCKICGAKVKGTLKTHMITHTGERKICCHICGKKLRGKLKEHLLTHTGERPHACEVCGGTFKNKWYLTVHMRTHNGVRPYNCDYCGQKFAAQTYYNKTTHKKHTEVKKRKPTPSSDGQHQCQLCRLSFISEEGLNEHIRKHFGV</sequence>
<proteinExistence type="predicted"/>
<dbReference type="PANTHER" id="PTHR24379:SF121">
    <property type="entry name" value="C2H2-TYPE DOMAIN-CONTAINING PROTEIN"/>
    <property type="match status" value="1"/>
</dbReference>
<dbReference type="SMART" id="SM00355">
    <property type="entry name" value="ZnF_C2H2"/>
    <property type="match status" value="10"/>
</dbReference>
<feature type="domain" description="C2H2-type" evidence="6">
    <location>
        <begin position="133"/>
        <end position="161"/>
    </location>
</feature>
<feature type="domain" description="C2H2-type" evidence="6">
    <location>
        <begin position="103"/>
        <end position="131"/>
    </location>
</feature>
<dbReference type="InterPro" id="IPR036236">
    <property type="entry name" value="Znf_C2H2_sf"/>
</dbReference>
<keyword evidence="4" id="KW-0862">Zinc</keyword>
<dbReference type="PROSITE" id="PS50157">
    <property type="entry name" value="ZINC_FINGER_C2H2_2"/>
    <property type="match status" value="7"/>
</dbReference>